<dbReference type="AlphaFoldDB" id="A0A645II39"/>
<organism evidence="1">
    <name type="scientific">bioreactor metagenome</name>
    <dbReference type="NCBI Taxonomy" id="1076179"/>
    <lineage>
        <taxon>unclassified sequences</taxon>
        <taxon>metagenomes</taxon>
        <taxon>ecological metagenomes</taxon>
    </lineage>
</organism>
<proteinExistence type="predicted"/>
<comment type="caution">
    <text evidence="1">The sequence shown here is derived from an EMBL/GenBank/DDBJ whole genome shotgun (WGS) entry which is preliminary data.</text>
</comment>
<gene>
    <name evidence="1" type="ORF">SDC9_195578</name>
</gene>
<name>A0A645II39_9ZZZZ</name>
<sequence length="122" mass="14106">MVRLQERIVFLGGSAGQRQEPVRIMARPFRQRPRLHRAGDVVGDIRVERRAVADRFQQFPVGLRRQEFFHGRKIEYVFTKKLIGPFRTDSVGDAHGGRLRHAANRLPSRLVAHKSEDSCLKH</sequence>
<protein>
    <submittedName>
        <fullName evidence="1">Uncharacterized protein</fullName>
    </submittedName>
</protein>
<accession>A0A645II39</accession>
<dbReference type="EMBL" id="VSSQ01109891">
    <property type="protein sequence ID" value="MPN47974.1"/>
    <property type="molecule type" value="Genomic_DNA"/>
</dbReference>
<reference evidence="1" key="1">
    <citation type="submission" date="2019-08" db="EMBL/GenBank/DDBJ databases">
        <authorList>
            <person name="Kucharzyk K."/>
            <person name="Murdoch R.W."/>
            <person name="Higgins S."/>
            <person name="Loffler F."/>
        </authorList>
    </citation>
    <scope>NUCLEOTIDE SEQUENCE</scope>
</reference>
<evidence type="ECO:0000313" key="1">
    <source>
        <dbReference type="EMBL" id="MPN47974.1"/>
    </source>
</evidence>